<dbReference type="EMBL" id="QGMZ01000061">
    <property type="protein sequence ID" value="PWR69588.1"/>
    <property type="molecule type" value="Genomic_DNA"/>
</dbReference>
<sequence length="1037" mass="115929">MSGEEILRTLSLLFSEGDVMELRALRKSGGMASGYYTDKEKLVRDALVLDNTSDIAGIYVVLNKINPDLLARRANRMEMRLSRDDKATGDEDIVRRQWLPIDIDPKRPSGISSSEEEHEKALRKATKIRDFLTEMGWPEPILADSGNGSHLLYGIDLPNDPANNTLLKNTLTALSIFFSDTESDIDTSVSNASRIWKLYGTLSRKGDSTDNRPHRRSQALSIPKALKIVKSDQLEALASLLPTPEKIHLEPKPAGNSPVTDLGAWLCDHGLLFREKPYSGGRIFLLDTCPFSSAHMDGAYAIQFENGGIFAGCHHNSCGGGTQRWSELREQFEGPRQKRDYEARIKQGIRDRAKGRVKRDGYRHGLEEYTPEKNSDNTVGNRENSDDTSGDLKDAYPPDILKEVWDILKTGDPLAYSLGTFARDHEGDLTVAECLALSLASRSITNPKSKGLHVSVTGISGKGKSDAFDVMLLQVPKLSRLGQRISDKALFYAENLRPGMVITLDDTSLSDQMQEILKGVTSSFQKPFQYLTVNTDRKGKICEIPERCLWWIAKVEGTGDDQVLNRMLTTWIDDSTEQDKKVLHRTLDAATALPGQETMLRTDLKVCQAMWDILFSPVWVVIPYAHHIRFNSISNRRNPDMLIDLIRAHAIMNQYQRKREEINGIICVTATREDFVRASVLYKQLSGKTGGQTTKLTRREADVITAIRNLEKFEFTIAQVQRVTCFTYNAIYKVFHGSTSRGVSYSGLLEKCPALSYIDRTVTDEREGMDVKRRTKAYLWDDLLYETWSGNDECWISDVQSQNGSDDDSDNGNKELETGLQQLRHECNSCSKKTSDDSAELKENNLYTNNTKIYCNNTGIQSASDYTPDNETPCATEGAFSASPDHMARENGQKPEVTQNWSDLSLRELPEHAASVATAKPVSYTGENIVPITSGQMNGTSALCKGNTITHMVRDTNIALCDACKTRTIQKEIESIRTLPGVINISGMKRTNSDYGRCSVCNLQGISWWDPETKTGLCTTCYERETVLIRGESGCHL</sequence>
<name>A0A2V2MZ30_9EURY</name>
<dbReference type="GeneID" id="97608403"/>
<feature type="region of interest" description="Disordered" evidence="1">
    <location>
        <begin position="352"/>
        <end position="393"/>
    </location>
</feature>
<proteinExistence type="predicted"/>
<dbReference type="OrthoDB" id="117814at2157"/>
<gene>
    <name evidence="2" type="ORF">DLD82_17600</name>
</gene>
<organism evidence="2 3">
    <name type="scientific">Methanospirillum stamsii</name>
    <dbReference type="NCBI Taxonomy" id="1277351"/>
    <lineage>
        <taxon>Archaea</taxon>
        <taxon>Methanobacteriati</taxon>
        <taxon>Methanobacteriota</taxon>
        <taxon>Stenosarchaea group</taxon>
        <taxon>Methanomicrobia</taxon>
        <taxon>Methanomicrobiales</taxon>
        <taxon>Methanospirillaceae</taxon>
        <taxon>Methanospirillum</taxon>
    </lineage>
</organism>
<accession>A0A2V2MZ30</accession>
<evidence type="ECO:0000313" key="2">
    <source>
        <dbReference type="EMBL" id="PWR69588.1"/>
    </source>
</evidence>
<feature type="compositionally biased region" description="Basic and acidic residues" evidence="1">
    <location>
        <begin position="352"/>
        <end position="375"/>
    </location>
</feature>
<reference evidence="2 3" key="1">
    <citation type="submission" date="2018-05" db="EMBL/GenBank/DDBJ databases">
        <title>Draft genome of Methanospirillum stamsii Pt1.</title>
        <authorList>
            <person name="Dueholm M.S."/>
            <person name="Nielsen P.H."/>
            <person name="Bakmann L.F."/>
            <person name="Otzen D.E."/>
        </authorList>
    </citation>
    <scope>NUCLEOTIDE SEQUENCE [LARGE SCALE GENOMIC DNA]</scope>
    <source>
        <strain evidence="2 3">Pt1</strain>
    </source>
</reference>
<evidence type="ECO:0000256" key="1">
    <source>
        <dbReference type="SAM" id="MobiDB-lite"/>
    </source>
</evidence>
<dbReference type="AlphaFoldDB" id="A0A2V2MZ30"/>
<dbReference type="RefSeq" id="WP_109942443.1">
    <property type="nucleotide sequence ID" value="NZ_CP176366.1"/>
</dbReference>
<keyword evidence="3" id="KW-1185">Reference proteome</keyword>
<dbReference type="Proteomes" id="UP000245934">
    <property type="component" value="Unassembled WGS sequence"/>
</dbReference>
<protein>
    <submittedName>
        <fullName evidence="2">Uncharacterized protein</fullName>
    </submittedName>
</protein>
<comment type="caution">
    <text evidence="2">The sequence shown here is derived from an EMBL/GenBank/DDBJ whole genome shotgun (WGS) entry which is preliminary data.</text>
</comment>
<evidence type="ECO:0000313" key="3">
    <source>
        <dbReference type="Proteomes" id="UP000245934"/>
    </source>
</evidence>